<proteinExistence type="predicted"/>
<evidence type="ECO:0000313" key="3">
    <source>
        <dbReference type="Proteomes" id="UP001497516"/>
    </source>
</evidence>
<feature type="compositionally biased region" description="Polar residues" evidence="1">
    <location>
        <begin position="130"/>
        <end position="139"/>
    </location>
</feature>
<gene>
    <name evidence="2" type="ORF">LTRI10_LOCUS2216</name>
</gene>
<keyword evidence="3" id="KW-1185">Reference proteome</keyword>
<evidence type="ECO:0000313" key="2">
    <source>
        <dbReference type="EMBL" id="CAL1354402.1"/>
    </source>
</evidence>
<organism evidence="2 3">
    <name type="scientific">Linum trigynum</name>
    <dbReference type="NCBI Taxonomy" id="586398"/>
    <lineage>
        <taxon>Eukaryota</taxon>
        <taxon>Viridiplantae</taxon>
        <taxon>Streptophyta</taxon>
        <taxon>Embryophyta</taxon>
        <taxon>Tracheophyta</taxon>
        <taxon>Spermatophyta</taxon>
        <taxon>Magnoliopsida</taxon>
        <taxon>eudicotyledons</taxon>
        <taxon>Gunneridae</taxon>
        <taxon>Pentapetalae</taxon>
        <taxon>rosids</taxon>
        <taxon>fabids</taxon>
        <taxon>Malpighiales</taxon>
        <taxon>Linaceae</taxon>
        <taxon>Linum</taxon>
    </lineage>
</organism>
<sequence>MIRRRAISNRKRKRLETLGEAMEFSDVVYVKKGRKSILKGWRFWLPPSPVLDGEALSPHSIPTLDERRKRPDMVSSNRFCGIDSTKPFGEDGLVKPSGNRVLLLPTRDDGPSPSELSNPSSGKCSDAVAGSNSSATGSALSREARSVTITPVGIRFGIGQNLGFLSPKKPSSAQIKN</sequence>
<reference evidence="2 3" key="1">
    <citation type="submission" date="2024-04" db="EMBL/GenBank/DDBJ databases">
        <authorList>
            <person name="Fracassetti M."/>
        </authorList>
    </citation>
    <scope>NUCLEOTIDE SEQUENCE [LARGE SCALE GENOMIC DNA]</scope>
</reference>
<accession>A0AAV2CD12</accession>
<feature type="region of interest" description="Disordered" evidence="1">
    <location>
        <begin position="84"/>
        <end position="144"/>
    </location>
</feature>
<dbReference type="EMBL" id="OZ034813">
    <property type="protein sequence ID" value="CAL1354402.1"/>
    <property type="molecule type" value="Genomic_DNA"/>
</dbReference>
<evidence type="ECO:0000256" key="1">
    <source>
        <dbReference type="SAM" id="MobiDB-lite"/>
    </source>
</evidence>
<dbReference type="Proteomes" id="UP001497516">
    <property type="component" value="Chromosome 1"/>
</dbReference>
<feature type="compositionally biased region" description="Polar residues" evidence="1">
    <location>
        <begin position="114"/>
        <end position="123"/>
    </location>
</feature>
<dbReference type="AlphaFoldDB" id="A0AAV2CD12"/>
<name>A0AAV2CD12_9ROSI</name>
<protein>
    <submittedName>
        <fullName evidence="2">Uncharacterized protein</fullName>
    </submittedName>
</protein>